<dbReference type="PANTHER" id="PTHR48228:SF5">
    <property type="entry name" value="ALPHA-METHYLACYL-COA RACEMASE"/>
    <property type="match status" value="1"/>
</dbReference>
<dbReference type="STRING" id="1993.SAMN04489713_112217"/>
<organism evidence="1 2">
    <name type="scientific">Actinomadura madurae</name>
    <dbReference type="NCBI Taxonomy" id="1993"/>
    <lineage>
        <taxon>Bacteria</taxon>
        <taxon>Bacillati</taxon>
        <taxon>Actinomycetota</taxon>
        <taxon>Actinomycetes</taxon>
        <taxon>Streptosporangiales</taxon>
        <taxon>Thermomonosporaceae</taxon>
        <taxon>Actinomadura</taxon>
    </lineage>
</organism>
<protein>
    <submittedName>
        <fullName evidence="1">Crotonobetainyl-CoA:carnitine CoA-transferase CaiB</fullName>
    </submittedName>
</protein>
<accession>A0A1I5NMC2</accession>
<name>A0A1I5NMC2_9ACTN</name>
<dbReference type="InterPro" id="IPR003673">
    <property type="entry name" value="CoA-Trfase_fam_III"/>
</dbReference>
<gene>
    <name evidence="1" type="ORF">SAMN04489713_112217</name>
</gene>
<dbReference type="Pfam" id="PF02515">
    <property type="entry name" value="CoA_transf_3"/>
    <property type="match status" value="2"/>
</dbReference>
<dbReference type="Gene3D" id="3.40.50.10540">
    <property type="entry name" value="Crotonobetainyl-coa:carnitine coa-transferase, domain 1"/>
    <property type="match status" value="2"/>
</dbReference>
<evidence type="ECO:0000313" key="1">
    <source>
        <dbReference type="EMBL" id="SFP22867.1"/>
    </source>
</evidence>
<dbReference type="Proteomes" id="UP000183413">
    <property type="component" value="Unassembled WGS sequence"/>
</dbReference>
<dbReference type="InterPro" id="IPR044855">
    <property type="entry name" value="CoA-Trfase_III_dom3_sf"/>
</dbReference>
<evidence type="ECO:0000313" key="2">
    <source>
        <dbReference type="Proteomes" id="UP000183413"/>
    </source>
</evidence>
<keyword evidence="2" id="KW-1185">Reference proteome</keyword>
<proteinExistence type="predicted"/>
<dbReference type="PANTHER" id="PTHR48228">
    <property type="entry name" value="SUCCINYL-COA--D-CITRAMALATE COA-TRANSFERASE"/>
    <property type="match status" value="1"/>
</dbReference>
<dbReference type="SUPFAM" id="SSF89796">
    <property type="entry name" value="CoA-transferase family III (CaiB/BaiF)"/>
    <property type="match status" value="2"/>
</dbReference>
<dbReference type="eggNOG" id="COG1804">
    <property type="taxonomic scope" value="Bacteria"/>
</dbReference>
<reference evidence="1 2" key="1">
    <citation type="submission" date="2016-10" db="EMBL/GenBank/DDBJ databases">
        <authorList>
            <person name="de Groot N.N."/>
        </authorList>
    </citation>
    <scope>NUCLEOTIDE SEQUENCE [LARGE SCALE GENOMIC DNA]</scope>
    <source>
        <strain evidence="1 2">DSM 43067</strain>
    </source>
</reference>
<dbReference type="RefSeq" id="WP_021591937.1">
    <property type="nucleotide sequence ID" value="NZ_CP083237.1"/>
</dbReference>
<keyword evidence="1" id="KW-0808">Transferase</keyword>
<dbReference type="AlphaFoldDB" id="A0A1I5NMC2"/>
<sequence length="814" mass="86848">MSGPLDHLRVVEISNGLTGAQAGQFMADLGAEVVAVEPPGGSVLRSEAAYPFLARGKKSVVLDLHELADAEVAWSLASEADVLITTLRPAALERFGLDHSVLSVVNPGLVYGSVTGWGRTGPMRDAKGYEGMVLAKLGAMATTYAAASLRPGPTFISVPFASWSAAQALLQGIFAGLVERETSGLGQLVEVSLAKALSGQDPWNQANTMIAQRFPDAFKAEPPISKDGVPNYTFTFLLLVAMTKDGHWLQFSQTQPRLFRAFLRACGLEWMYDDPEWKTLPSFEATEQRMKFWDILLTEVRKKTLAEWEAVFDQDPDVFAETFRHAREVLHHPQMQFGGHTVSIDDAERGPVLQPGALVELSGTPATLGRSAPRLDEHGAELRARAAAVRREPVISDESPGGELPLAGTTILELGTFYAAPFGATMLTDLGARVIKIEPTGGDPMRTMQAFPEAGGLKVLQGKESVALDISTPEAKEIVEKIAATADLVLCSFRAGVAERLGVGARDLLSRHPNLFYLDAPGYGYGGPHGHRPAFAPTISAGAGIAMRNAGALIAEDEPGGLAELRARSIQISAAGMSSATQPDGIAAYAVATALSLGAYLRRRGVAGQHALTTMLNSTTHSLCEDAIEYANRPAAPTVDADGFGFGPLYRLYETAEDWVFLAAPATGDWEDLTAVPAFAALGEDARFADAEARAAHADELVGELAAVFATRTADDWERELLAADVGCVKADTRTVDRNYIGEFGEQHGYLATVHSPIFEDYPRVGPVVDFSRSVTTATVGCTLGQHTEAVLREYGYDDATIADLAARGVIVIG</sequence>
<dbReference type="InterPro" id="IPR023606">
    <property type="entry name" value="CoA-Trfase_III_dom_1_sf"/>
</dbReference>
<dbReference type="GO" id="GO:0016740">
    <property type="term" value="F:transferase activity"/>
    <property type="evidence" value="ECO:0007669"/>
    <property type="project" value="UniProtKB-KW"/>
</dbReference>
<dbReference type="Gene3D" id="3.30.1540.10">
    <property type="entry name" value="formyl-coa transferase, domain 3"/>
    <property type="match status" value="2"/>
</dbReference>
<dbReference type="GeneID" id="99650893"/>
<dbReference type="InterPro" id="IPR050509">
    <property type="entry name" value="CoA-transferase_III"/>
</dbReference>
<dbReference type="InParanoid" id="A0A1I5NMC2"/>
<dbReference type="EMBL" id="FOVH01000012">
    <property type="protein sequence ID" value="SFP22867.1"/>
    <property type="molecule type" value="Genomic_DNA"/>
</dbReference>